<keyword evidence="1" id="KW-0732">Signal</keyword>
<dbReference type="Pfam" id="PF04392">
    <property type="entry name" value="ABC_sub_bind"/>
    <property type="match status" value="1"/>
</dbReference>
<organism evidence="2 3">
    <name type="scientific">Weissella koreensis</name>
    <dbReference type="NCBI Taxonomy" id="165096"/>
    <lineage>
        <taxon>Bacteria</taxon>
        <taxon>Bacillati</taxon>
        <taxon>Bacillota</taxon>
        <taxon>Bacilli</taxon>
        <taxon>Lactobacillales</taxon>
        <taxon>Lactobacillaceae</taxon>
        <taxon>Weissella</taxon>
    </lineage>
</organism>
<keyword evidence="3" id="KW-1185">Reference proteome</keyword>
<evidence type="ECO:0000313" key="3">
    <source>
        <dbReference type="Proteomes" id="UP000516446"/>
    </source>
</evidence>
<evidence type="ECO:0000256" key="1">
    <source>
        <dbReference type="SAM" id="SignalP"/>
    </source>
</evidence>
<dbReference type="Gene3D" id="3.40.50.2300">
    <property type="match status" value="2"/>
</dbReference>
<dbReference type="SUPFAM" id="SSF53822">
    <property type="entry name" value="Periplasmic binding protein-like I"/>
    <property type="match status" value="1"/>
</dbReference>
<reference evidence="2 3" key="1">
    <citation type="submission" date="2019-08" db="EMBL/GenBank/DDBJ databases">
        <authorList>
            <person name="Chang H.C."/>
            <person name="Mun S.Y."/>
        </authorList>
    </citation>
    <scope>NUCLEOTIDE SEQUENCE [LARGE SCALE GENOMIC DNA]</scope>
    <source>
        <strain evidence="2 3">SK</strain>
    </source>
</reference>
<name>A0A7H1MKT8_9LACO</name>
<feature type="chain" id="PRO_5038555506" evidence="1">
    <location>
        <begin position="23"/>
        <end position="332"/>
    </location>
</feature>
<dbReference type="CDD" id="cd06325">
    <property type="entry name" value="PBP1_ABC_unchar_transporter"/>
    <property type="match status" value="1"/>
</dbReference>
<dbReference type="NCBIfam" id="NF041285">
    <property type="entry name" value="ABC_SBP_TrpX"/>
    <property type="match status" value="1"/>
</dbReference>
<dbReference type="PANTHER" id="PTHR35271">
    <property type="entry name" value="ABC TRANSPORTER, SUBSTRATE-BINDING LIPOPROTEIN-RELATED"/>
    <property type="match status" value="1"/>
</dbReference>
<feature type="signal peptide" evidence="1">
    <location>
        <begin position="1"/>
        <end position="22"/>
    </location>
</feature>
<proteinExistence type="predicted"/>
<sequence>MNIKIKLTILGLALFLGGTAIQEHYKADTKKTIPTVGVLQFMTHPALHQIYTGIEEGLADEGYQDGKNIKIDFQNAQGDQSNLKTMSTRFASKKVDLAVGIATPAAISLANTIQKQPVIFAGSTNPIGSKLVTNYDHPTGNVTGVSDQAPLSDQIEMMKKILPNLNTVGVLYTSSDDSATIEAHKFQKLAQQKGLATKVASVASSNDINQTVLQLISNHQVDALFIPTDNNIAGAMNTVIKNTNAAKVPVFPTVDTMVQQGGLAAEAINQKEIGIKTGRMIGRILSGKSVQDQSVEFMQQGHLVINQKQAEKLGISIPNELMQKAKIINSKE</sequence>
<dbReference type="EMBL" id="CP043431">
    <property type="protein sequence ID" value="QNT64074.1"/>
    <property type="molecule type" value="Genomic_DNA"/>
</dbReference>
<dbReference type="AlphaFoldDB" id="A0A7H1MKT8"/>
<dbReference type="InterPro" id="IPR028082">
    <property type="entry name" value="Peripla_BP_I"/>
</dbReference>
<dbReference type="InterPro" id="IPR047776">
    <property type="entry name" value="ABC_SBP_TrpX-like"/>
</dbReference>
<dbReference type="PANTHER" id="PTHR35271:SF1">
    <property type="entry name" value="ABC TRANSPORTER, SUBSTRATE-BINDING LIPOPROTEIN"/>
    <property type="match status" value="1"/>
</dbReference>
<dbReference type="RefSeq" id="WP_006845798.1">
    <property type="nucleotide sequence ID" value="NZ_CP026847.1"/>
</dbReference>
<dbReference type="InterPro" id="IPR007487">
    <property type="entry name" value="ABC_transpt-TYRBP-like"/>
</dbReference>
<evidence type="ECO:0000313" key="2">
    <source>
        <dbReference type="EMBL" id="QNT64074.1"/>
    </source>
</evidence>
<dbReference type="Proteomes" id="UP000516446">
    <property type="component" value="Chromosome"/>
</dbReference>
<gene>
    <name evidence="2" type="ORF">FY536_01735</name>
</gene>
<protein>
    <submittedName>
        <fullName evidence="2">ABC transporter substrate-binding protein</fullName>
    </submittedName>
</protein>
<accession>A0A7H1MKT8</accession>